<evidence type="ECO:0000256" key="1">
    <source>
        <dbReference type="SAM" id="SignalP"/>
    </source>
</evidence>
<name>A0A2S7WMU6_9FLAO</name>
<dbReference type="AlphaFoldDB" id="A0A2S7WMU6"/>
<dbReference type="RefSeq" id="WP_105015506.1">
    <property type="nucleotide sequence ID" value="NZ_MSCN01000001.1"/>
</dbReference>
<evidence type="ECO:0000313" key="2">
    <source>
        <dbReference type="EMBL" id="PQJ78909.1"/>
    </source>
</evidence>
<feature type="signal peptide" evidence="1">
    <location>
        <begin position="1"/>
        <end position="21"/>
    </location>
</feature>
<keyword evidence="3" id="KW-1185">Reference proteome</keyword>
<dbReference type="Proteomes" id="UP000238882">
    <property type="component" value="Unassembled WGS sequence"/>
</dbReference>
<protein>
    <recommendedName>
        <fullName evidence="4">Lipoprotein</fullName>
    </recommendedName>
</protein>
<reference evidence="2 3" key="1">
    <citation type="submission" date="2016-12" db="EMBL/GenBank/DDBJ databases">
        <title>Trade-off between light-utilization and light-protection in marine flavobacteria.</title>
        <authorList>
            <person name="Kumagai Y."/>
            <person name="Yoshizawa S."/>
            <person name="Kogure K."/>
            <person name="Iwasaki W."/>
        </authorList>
    </citation>
    <scope>NUCLEOTIDE SEQUENCE [LARGE SCALE GENOMIC DNA]</scope>
    <source>
        <strain evidence="2 3">NBRC 108759</strain>
    </source>
</reference>
<dbReference type="OrthoDB" id="1200936at2"/>
<comment type="caution">
    <text evidence="2">The sequence shown here is derived from an EMBL/GenBank/DDBJ whole genome shotgun (WGS) entry which is preliminary data.</text>
</comment>
<organism evidence="2 3">
    <name type="scientific">Polaribacter porphyrae</name>
    <dbReference type="NCBI Taxonomy" id="1137780"/>
    <lineage>
        <taxon>Bacteria</taxon>
        <taxon>Pseudomonadati</taxon>
        <taxon>Bacteroidota</taxon>
        <taxon>Flavobacteriia</taxon>
        <taxon>Flavobacteriales</taxon>
        <taxon>Flavobacteriaceae</taxon>
    </lineage>
</organism>
<keyword evidence="1" id="KW-0732">Signal</keyword>
<evidence type="ECO:0000313" key="3">
    <source>
        <dbReference type="Proteomes" id="UP000238882"/>
    </source>
</evidence>
<sequence>MKTNKFLVLLIAVSFVFTACSNEENTIAENPNKNLLKTFKVKRDATGAYSVDLNVNDNTKVDKVINTSNNLSEFYLYSSENQTQSNVSENLLIDNNELKVSFIQADNNKVSNVTILDDDISFLSKSSDNEKLASYEISSTEDGNYELNFDVNNNVDVSFVFNDDTNTYEIHLESGKGGETNFSRVLEKEDSLLKLDFVNHVDNANAKSSESEMMLIRKPKVIIDDGDAF</sequence>
<gene>
    <name evidence="2" type="ORF">BTO18_06810</name>
</gene>
<proteinExistence type="predicted"/>
<feature type="chain" id="PRO_5015522470" description="Lipoprotein" evidence="1">
    <location>
        <begin position="22"/>
        <end position="229"/>
    </location>
</feature>
<accession>A0A2S7WMU6</accession>
<dbReference type="PROSITE" id="PS51257">
    <property type="entry name" value="PROKAR_LIPOPROTEIN"/>
    <property type="match status" value="1"/>
</dbReference>
<dbReference type="EMBL" id="MSCN01000001">
    <property type="protein sequence ID" value="PQJ78909.1"/>
    <property type="molecule type" value="Genomic_DNA"/>
</dbReference>
<evidence type="ECO:0008006" key="4">
    <source>
        <dbReference type="Google" id="ProtNLM"/>
    </source>
</evidence>